<dbReference type="InterPro" id="IPR007304">
    <property type="entry name" value="TAP46-like"/>
</dbReference>
<feature type="region of interest" description="Disordered" evidence="1">
    <location>
        <begin position="323"/>
        <end position="346"/>
    </location>
</feature>
<comment type="caution">
    <text evidence="2">The sequence shown here is derived from an EMBL/GenBank/DDBJ whole genome shotgun (WGS) entry which is preliminary data.</text>
</comment>
<dbReference type="GO" id="GO:0035303">
    <property type="term" value="P:regulation of dephosphorylation"/>
    <property type="evidence" value="ECO:0007669"/>
    <property type="project" value="TreeGrafter"/>
</dbReference>
<name>A0AAE0IES7_9PEZI</name>
<feature type="compositionally biased region" description="Basic and acidic residues" evidence="1">
    <location>
        <begin position="331"/>
        <end position="346"/>
    </location>
</feature>
<feature type="region of interest" description="Disordered" evidence="1">
    <location>
        <begin position="235"/>
        <end position="261"/>
    </location>
</feature>
<keyword evidence="3" id="KW-1185">Reference proteome</keyword>
<dbReference type="GO" id="GO:0009966">
    <property type="term" value="P:regulation of signal transduction"/>
    <property type="evidence" value="ECO:0007669"/>
    <property type="project" value="InterPro"/>
</dbReference>
<accession>A0AAE0IES7</accession>
<dbReference type="AlphaFoldDB" id="A0AAE0IES7"/>
<dbReference type="PANTHER" id="PTHR10933:SF9">
    <property type="entry name" value="IMMUNOGLOBULIN-BINDING PROTEIN 1"/>
    <property type="match status" value="1"/>
</dbReference>
<dbReference type="Proteomes" id="UP001286456">
    <property type="component" value="Unassembled WGS sequence"/>
</dbReference>
<gene>
    <name evidence="2" type="ORF">B0T19DRAFT_425882</name>
</gene>
<sequence>MDDNDQPRSLKALFASAESLRLSLEAGSLPRDSAADAVSSSIALYEKVLRLISDISLFSPNEALEDLSTSDLPYLLTNFHLAELLQQLPSPSPHERKCTLSTARDAYERFLHLLDSYELLAPPSKKLLAQYTDSPNTFSTVSSTDATLRRNAKIANLQTEKALRSKLALLRSRPEYADFESASGRADEEAVRAVHLAHLDFSTHMTFQALESMNREWDVLAQAPEPLMPSWTSVAEDDQRRREHLAEEDGGSGASSSRVDMPLRRLQSALGGPLLTKQGKPLQPFTLLGNRQELAKGVFRPGHNLPTMTIDEYLEEEKRRGGIIEGGGEASGRRPEPDEDNYEKADIETYKARAWDEFTESNAKGSGNTLNRG</sequence>
<reference evidence="2" key="1">
    <citation type="journal article" date="2023" name="Mol. Phylogenet. Evol.">
        <title>Genome-scale phylogeny and comparative genomics of the fungal order Sordariales.</title>
        <authorList>
            <person name="Hensen N."/>
            <person name="Bonometti L."/>
            <person name="Westerberg I."/>
            <person name="Brannstrom I.O."/>
            <person name="Guillou S."/>
            <person name="Cros-Aarteil S."/>
            <person name="Calhoun S."/>
            <person name="Haridas S."/>
            <person name="Kuo A."/>
            <person name="Mondo S."/>
            <person name="Pangilinan J."/>
            <person name="Riley R."/>
            <person name="LaButti K."/>
            <person name="Andreopoulos B."/>
            <person name="Lipzen A."/>
            <person name="Chen C."/>
            <person name="Yan M."/>
            <person name="Daum C."/>
            <person name="Ng V."/>
            <person name="Clum A."/>
            <person name="Steindorff A."/>
            <person name="Ohm R.A."/>
            <person name="Martin F."/>
            <person name="Silar P."/>
            <person name="Natvig D.O."/>
            <person name="Lalanne C."/>
            <person name="Gautier V."/>
            <person name="Ament-Velasquez S.L."/>
            <person name="Kruys A."/>
            <person name="Hutchinson M.I."/>
            <person name="Powell A.J."/>
            <person name="Barry K."/>
            <person name="Miller A.N."/>
            <person name="Grigoriev I.V."/>
            <person name="Debuchy R."/>
            <person name="Gladieux P."/>
            <person name="Hiltunen Thoren M."/>
            <person name="Johannesson H."/>
        </authorList>
    </citation>
    <scope>NUCLEOTIDE SEQUENCE</scope>
    <source>
        <strain evidence="2">SMH4131-1</strain>
    </source>
</reference>
<proteinExistence type="predicted"/>
<feature type="compositionally biased region" description="Basic and acidic residues" evidence="1">
    <location>
        <begin position="237"/>
        <end position="247"/>
    </location>
</feature>
<dbReference type="EMBL" id="JAUEPO010000004">
    <property type="protein sequence ID" value="KAK3323412.1"/>
    <property type="molecule type" value="Genomic_DNA"/>
</dbReference>
<organism evidence="2 3">
    <name type="scientific">Cercophora scortea</name>
    <dbReference type="NCBI Taxonomy" id="314031"/>
    <lineage>
        <taxon>Eukaryota</taxon>
        <taxon>Fungi</taxon>
        <taxon>Dikarya</taxon>
        <taxon>Ascomycota</taxon>
        <taxon>Pezizomycotina</taxon>
        <taxon>Sordariomycetes</taxon>
        <taxon>Sordariomycetidae</taxon>
        <taxon>Sordariales</taxon>
        <taxon>Lasiosphaeriaceae</taxon>
        <taxon>Cercophora</taxon>
    </lineage>
</organism>
<protein>
    <submittedName>
        <fullName evidence="2">TAP42-like protein</fullName>
    </submittedName>
</protein>
<evidence type="ECO:0000313" key="3">
    <source>
        <dbReference type="Proteomes" id="UP001286456"/>
    </source>
</evidence>
<dbReference type="PANTHER" id="PTHR10933">
    <property type="entry name" value="IMMUNOGLOBULIN-BINDING PROTEIN 1"/>
    <property type="match status" value="1"/>
</dbReference>
<evidence type="ECO:0000313" key="2">
    <source>
        <dbReference type="EMBL" id="KAK3323412.1"/>
    </source>
</evidence>
<dbReference type="GO" id="GO:0051721">
    <property type="term" value="F:protein phosphatase 2A binding"/>
    <property type="evidence" value="ECO:0007669"/>
    <property type="project" value="TreeGrafter"/>
</dbReference>
<dbReference type="InterPro" id="IPR038511">
    <property type="entry name" value="TAP42/TAP46-like_sf"/>
</dbReference>
<dbReference type="Pfam" id="PF04177">
    <property type="entry name" value="TAP42"/>
    <property type="match status" value="1"/>
</dbReference>
<reference evidence="2" key="2">
    <citation type="submission" date="2023-06" db="EMBL/GenBank/DDBJ databases">
        <authorList>
            <consortium name="Lawrence Berkeley National Laboratory"/>
            <person name="Haridas S."/>
            <person name="Hensen N."/>
            <person name="Bonometti L."/>
            <person name="Westerberg I."/>
            <person name="Brannstrom I.O."/>
            <person name="Guillou S."/>
            <person name="Cros-Aarteil S."/>
            <person name="Calhoun S."/>
            <person name="Kuo A."/>
            <person name="Mondo S."/>
            <person name="Pangilinan J."/>
            <person name="Riley R."/>
            <person name="Labutti K."/>
            <person name="Andreopoulos B."/>
            <person name="Lipzen A."/>
            <person name="Chen C."/>
            <person name="Yanf M."/>
            <person name="Daum C."/>
            <person name="Ng V."/>
            <person name="Clum A."/>
            <person name="Steindorff A."/>
            <person name="Ohm R."/>
            <person name="Martin F."/>
            <person name="Silar P."/>
            <person name="Natvig D."/>
            <person name="Lalanne C."/>
            <person name="Gautier V."/>
            <person name="Ament-Velasquez S.L."/>
            <person name="Kruys A."/>
            <person name="Hutchinson M.I."/>
            <person name="Powell A.J."/>
            <person name="Barry K."/>
            <person name="Miller A.N."/>
            <person name="Grigoriev I.V."/>
            <person name="Debuchy R."/>
            <person name="Gladieux P."/>
            <person name="Thoren M.H."/>
            <person name="Johannesson H."/>
        </authorList>
    </citation>
    <scope>NUCLEOTIDE SEQUENCE</scope>
    <source>
        <strain evidence="2">SMH4131-1</strain>
    </source>
</reference>
<dbReference type="Gene3D" id="1.25.40.540">
    <property type="entry name" value="TAP42-like family"/>
    <property type="match status" value="1"/>
</dbReference>
<dbReference type="GO" id="GO:0005829">
    <property type="term" value="C:cytosol"/>
    <property type="evidence" value="ECO:0007669"/>
    <property type="project" value="TreeGrafter"/>
</dbReference>
<evidence type="ECO:0000256" key="1">
    <source>
        <dbReference type="SAM" id="MobiDB-lite"/>
    </source>
</evidence>